<gene>
    <name evidence="3" type="ORF">C7387_1645</name>
    <name evidence="4" type="ORF">NCTC11967_00594</name>
</gene>
<dbReference type="Proteomes" id="UP000267341">
    <property type="component" value="Unassembled WGS sequence"/>
</dbReference>
<evidence type="ECO:0000313" key="3">
    <source>
        <dbReference type="EMBL" id="RKR64936.1"/>
    </source>
</evidence>
<name>A0AB38FR75_9ENTR</name>
<dbReference type="RefSeq" id="WP_038258108.1">
    <property type="nucleotide sequence ID" value="NZ_CABKQJ010000016.1"/>
</dbReference>
<feature type="domain" description="UPF0033" evidence="2">
    <location>
        <begin position="6"/>
        <end position="30"/>
    </location>
</feature>
<organism evidence="4 5">
    <name type="scientific">Yokenella regensburgei</name>
    <dbReference type="NCBI Taxonomy" id="158877"/>
    <lineage>
        <taxon>Bacteria</taxon>
        <taxon>Pseudomonadati</taxon>
        <taxon>Pseudomonadota</taxon>
        <taxon>Gammaproteobacteria</taxon>
        <taxon>Enterobacterales</taxon>
        <taxon>Enterobacteriaceae</taxon>
        <taxon>Yokenella</taxon>
    </lineage>
</organism>
<dbReference type="Pfam" id="PF01206">
    <property type="entry name" value="TusA"/>
    <property type="match status" value="1"/>
</dbReference>
<dbReference type="EMBL" id="RBIZ01000003">
    <property type="protein sequence ID" value="RKR64936.1"/>
    <property type="molecule type" value="Genomic_DNA"/>
</dbReference>
<comment type="similarity">
    <text evidence="1">Belongs to the sulfur carrier protein TusA family.</text>
</comment>
<dbReference type="CDD" id="cd00291">
    <property type="entry name" value="SirA_YedF_YeeD"/>
    <property type="match status" value="1"/>
</dbReference>
<evidence type="ECO:0000313" key="6">
    <source>
        <dbReference type="Proteomes" id="UP000267341"/>
    </source>
</evidence>
<sequence length="75" mass="8444">MKTIELDTRGKLCPFPLVEAKKQMALMTSGDVLVIDYDCGQATENLPRWAAECGHQVTEFEQTGDACWRIQIRKG</sequence>
<reference evidence="3 6" key="2">
    <citation type="submission" date="2018-10" db="EMBL/GenBank/DDBJ databases">
        <title>Genomic Encyclopedia of Type Strains, Phase IV (KMG-IV): sequencing the most valuable type-strain genomes for metagenomic binning, comparative biology and taxonomic classification.</title>
        <authorList>
            <person name="Goeker M."/>
        </authorList>
    </citation>
    <scope>NUCLEOTIDE SEQUENCE [LARGE SCALE GENOMIC DNA]</scope>
    <source>
        <strain evidence="3 6">DSM 5079</strain>
    </source>
</reference>
<evidence type="ECO:0000256" key="1">
    <source>
        <dbReference type="ARBA" id="ARBA00008984"/>
    </source>
</evidence>
<dbReference type="Proteomes" id="UP000251313">
    <property type="component" value="Unassembled WGS sequence"/>
</dbReference>
<evidence type="ECO:0000313" key="4">
    <source>
        <dbReference type="EMBL" id="SQA60410.1"/>
    </source>
</evidence>
<dbReference type="GeneID" id="66903678"/>
<dbReference type="EMBL" id="UAVL01000001">
    <property type="protein sequence ID" value="SQA60410.1"/>
    <property type="molecule type" value="Genomic_DNA"/>
</dbReference>
<dbReference type="Gene3D" id="3.30.110.40">
    <property type="entry name" value="TusA-like domain"/>
    <property type="match status" value="1"/>
</dbReference>
<dbReference type="PANTHER" id="PTHR33279">
    <property type="entry name" value="SULFUR CARRIER PROTEIN YEDF-RELATED"/>
    <property type="match status" value="1"/>
</dbReference>
<protein>
    <submittedName>
        <fullName evidence="4">Selenium metabolism protein YedF</fullName>
    </submittedName>
    <submittedName>
        <fullName evidence="3">TusA-related sulfurtransferase</fullName>
    </submittedName>
</protein>
<evidence type="ECO:0000313" key="5">
    <source>
        <dbReference type="Proteomes" id="UP000251313"/>
    </source>
</evidence>
<dbReference type="InterPro" id="IPR001455">
    <property type="entry name" value="TusA-like"/>
</dbReference>
<proteinExistence type="inferred from homology"/>
<dbReference type="InterPro" id="IPR036868">
    <property type="entry name" value="TusA-like_sf"/>
</dbReference>
<reference evidence="4 5" key="1">
    <citation type="submission" date="2018-06" db="EMBL/GenBank/DDBJ databases">
        <authorList>
            <consortium name="Pathogen Informatics"/>
            <person name="Doyle S."/>
        </authorList>
    </citation>
    <scope>NUCLEOTIDE SEQUENCE [LARGE SCALE GENOMIC DNA]</scope>
    <source>
        <strain evidence="4 5">NCTC11967</strain>
    </source>
</reference>
<accession>A0AB38FR75</accession>
<keyword evidence="6" id="KW-1185">Reference proteome</keyword>
<comment type="caution">
    <text evidence="4">The sequence shown here is derived from an EMBL/GenBank/DDBJ whole genome shotgun (WGS) entry which is preliminary data.</text>
</comment>
<dbReference type="AlphaFoldDB" id="A0AB38FR75"/>
<dbReference type="PROSITE" id="PS01148">
    <property type="entry name" value="UPF0033"/>
    <property type="match status" value="1"/>
</dbReference>
<evidence type="ECO:0000259" key="2">
    <source>
        <dbReference type="PROSITE" id="PS01148"/>
    </source>
</evidence>
<dbReference type="SUPFAM" id="SSF64307">
    <property type="entry name" value="SirA-like"/>
    <property type="match status" value="1"/>
</dbReference>
<dbReference type="PANTHER" id="PTHR33279:SF6">
    <property type="entry name" value="SULFUR CARRIER PROTEIN YEDF-RELATED"/>
    <property type="match status" value="1"/>
</dbReference>